<proteinExistence type="predicted"/>
<protein>
    <submittedName>
        <fullName evidence="1">Uncharacterized protein</fullName>
    </submittedName>
</protein>
<accession>A0ABQ6A671</accession>
<evidence type="ECO:0000313" key="2">
    <source>
        <dbReference type="Proteomes" id="UP001156641"/>
    </source>
</evidence>
<gene>
    <name evidence="1" type="ORF">GCM10010909_03810</name>
</gene>
<keyword evidence="2" id="KW-1185">Reference proteome</keyword>
<evidence type="ECO:0000313" key="1">
    <source>
        <dbReference type="EMBL" id="GLR65703.1"/>
    </source>
</evidence>
<sequence length="118" mass="13207">MDQYPAPSTYTATDKSTQHLRTIILSTPPPHNNTTYDDGNYKLRSVNFCLNDDSTQVFITLDRKLSTIRWLTISLFDHFLPLLTSFLSIAGNSLFVPLKPGVTPGVFSIPVEFVGIFP</sequence>
<organism evidence="1 2">
    <name type="scientific">Acidocella aquatica</name>
    <dbReference type="NCBI Taxonomy" id="1922313"/>
    <lineage>
        <taxon>Bacteria</taxon>
        <taxon>Pseudomonadati</taxon>
        <taxon>Pseudomonadota</taxon>
        <taxon>Alphaproteobacteria</taxon>
        <taxon>Acetobacterales</taxon>
        <taxon>Acidocellaceae</taxon>
        <taxon>Acidocella</taxon>
    </lineage>
</organism>
<dbReference type="Proteomes" id="UP001156641">
    <property type="component" value="Unassembled WGS sequence"/>
</dbReference>
<name>A0ABQ6A671_9PROT</name>
<comment type="caution">
    <text evidence="1">The sequence shown here is derived from an EMBL/GenBank/DDBJ whole genome shotgun (WGS) entry which is preliminary data.</text>
</comment>
<dbReference type="EMBL" id="BSOS01000006">
    <property type="protein sequence ID" value="GLR65703.1"/>
    <property type="molecule type" value="Genomic_DNA"/>
</dbReference>
<reference evidence="2" key="1">
    <citation type="journal article" date="2019" name="Int. J. Syst. Evol. Microbiol.">
        <title>The Global Catalogue of Microorganisms (GCM) 10K type strain sequencing project: providing services to taxonomists for standard genome sequencing and annotation.</title>
        <authorList>
            <consortium name="The Broad Institute Genomics Platform"/>
            <consortium name="The Broad Institute Genome Sequencing Center for Infectious Disease"/>
            <person name="Wu L."/>
            <person name="Ma J."/>
        </authorList>
    </citation>
    <scope>NUCLEOTIDE SEQUENCE [LARGE SCALE GENOMIC DNA]</scope>
    <source>
        <strain evidence="2">NBRC 112502</strain>
    </source>
</reference>